<dbReference type="InterPro" id="IPR032675">
    <property type="entry name" value="LRR_dom_sf"/>
</dbReference>
<reference evidence="5" key="1">
    <citation type="submission" date="2021-02" db="EMBL/GenBank/DDBJ databases">
        <authorList>
            <person name="Dougan E. K."/>
            <person name="Rhodes N."/>
            <person name="Thang M."/>
            <person name="Chan C."/>
        </authorList>
    </citation>
    <scope>NUCLEOTIDE SEQUENCE</scope>
</reference>
<dbReference type="EMBL" id="CAJNIZ010043822">
    <property type="protein sequence ID" value="CAE7669851.1"/>
    <property type="molecule type" value="Genomic_DNA"/>
</dbReference>
<evidence type="ECO:0000256" key="3">
    <source>
        <dbReference type="ARBA" id="ARBA00022737"/>
    </source>
</evidence>
<evidence type="ECO:0000256" key="4">
    <source>
        <dbReference type="SAM" id="MobiDB-lite"/>
    </source>
</evidence>
<dbReference type="InterPro" id="IPR027038">
    <property type="entry name" value="RanGap"/>
</dbReference>
<dbReference type="OrthoDB" id="440904at2759"/>
<keyword evidence="6" id="KW-1185">Reference proteome</keyword>
<dbReference type="PANTHER" id="PTHR24113:SF12">
    <property type="entry name" value="RAN GTPASE-ACTIVATING PROTEIN 1"/>
    <property type="match status" value="1"/>
</dbReference>
<feature type="compositionally biased region" description="Low complexity" evidence="4">
    <location>
        <begin position="1"/>
        <end position="12"/>
    </location>
</feature>
<keyword evidence="2" id="KW-0433">Leucine-rich repeat</keyword>
<dbReference type="Gene3D" id="3.80.10.10">
    <property type="entry name" value="Ribonuclease Inhibitor"/>
    <property type="match status" value="1"/>
</dbReference>
<gene>
    <name evidence="5" type="primary">Nlrc3</name>
    <name evidence="5" type="ORF">SPIL2461_LOCUS18444</name>
</gene>
<feature type="non-terminal residue" evidence="5">
    <location>
        <position position="1"/>
    </location>
</feature>
<organism evidence="5 6">
    <name type="scientific">Symbiodinium pilosum</name>
    <name type="common">Dinoflagellate</name>
    <dbReference type="NCBI Taxonomy" id="2952"/>
    <lineage>
        <taxon>Eukaryota</taxon>
        <taxon>Sar</taxon>
        <taxon>Alveolata</taxon>
        <taxon>Dinophyceae</taxon>
        <taxon>Suessiales</taxon>
        <taxon>Symbiodiniaceae</taxon>
        <taxon>Symbiodinium</taxon>
    </lineage>
</organism>
<dbReference type="GO" id="GO:0006913">
    <property type="term" value="P:nucleocytoplasmic transport"/>
    <property type="evidence" value="ECO:0007669"/>
    <property type="project" value="TreeGrafter"/>
</dbReference>
<dbReference type="InterPro" id="IPR001611">
    <property type="entry name" value="Leu-rich_rpt"/>
</dbReference>
<name>A0A812W7S3_SYMPI</name>
<dbReference type="SMART" id="SM00368">
    <property type="entry name" value="LRR_RI"/>
    <property type="match status" value="3"/>
</dbReference>
<keyword evidence="1" id="KW-0343">GTPase activation</keyword>
<dbReference type="SUPFAM" id="SSF52047">
    <property type="entry name" value="RNI-like"/>
    <property type="match status" value="1"/>
</dbReference>
<sequence length="509" mass="56854">PGTAELPCAGALPPAPGDPEGSGYPQSRFHAMYRSIVQDGLHALQAPSSEHYDLGDKSRLADFLIDADIRLVTLTALGWLYGVGVLFCLSLCLQVRAEFLKKLHRSGLRFPRRQEAEAAYVGSRTALVTHEELRDWAEGRPTEIGRIVSLSHCWEAREHADPYGYQLEKLAGALEDGDCVFIDYISLYQFKRLRRSEESSFRKAMCNMHVLYSHEHTRTLRIERLTPEDRVKDAKLKSKSIEIYHASSGFVRHVLLRDLVENRTPYCKRGWCYAEMQWSSTRSASHLSREVDSSEDDAAGVAPMSPETFRTTVADSLKFTHRSDAEEVIKLQERVFKEKASSCETLSLSHLSAAALGVGLEALSEYPMLESPGMHSDTFRQQFCSLSFNNSDGAGQGNEALQIVVLQKKLTELQLDQVVITDDVVSQVAEVLHENQTLKRLSLRGCHLKDQGGLLLVEALRTNRMLEKLDVTENHIPKSALAMASAIAAKQVTCAVSHELVEFLQRAAQ</sequence>
<feature type="region of interest" description="Disordered" evidence="4">
    <location>
        <begin position="1"/>
        <end position="24"/>
    </location>
</feature>
<dbReference type="GO" id="GO:0031267">
    <property type="term" value="F:small GTPase binding"/>
    <property type="evidence" value="ECO:0007669"/>
    <property type="project" value="TreeGrafter"/>
</dbReference>
<dbReference type="AlphaFoldDB" id="A0A812W7S3"/>
<keyword evidence="3" id="KW-0677">Repeat</keyword>
<evidence type="ECO:0000313" key="6">
    <source>
        <dbReference type="Proteomes" id="UP000649617"/>
    </source>
</evidence>
<dbReference type="Pfam" id="PF13516">
    <property type="entry name" value="LRR_6"/>
    <property type="match status" value="1"/>
</dbReference>
<dbReference type="GO" id="GO:0005634">
    <property type="term" value="C:nucleus"/>
    <property type="evidence" value="ECO:0007669"/>
    <property type="project" value="TreeGrafter"/>
</dbReference>
<accession>A0A812W7S3</accession>
<dbReference type="GO" id="GO:0005829">
    <property type="term" value="C:cytosol"/>
    <property type="evidence" value="ECO:0007669"/>
    <property type="project" value="TreeGrafter"/>
</dbReference>
<dbReference type="GO" id="GO:0005096">
    <property type="term" value="F:GTPase activator activity"/>
    <property type="evidence" value="ECO:0007669"/>
    <property type="project" value="UniProtKB-KW"/>
</dbReference>
<comment type="caution">
    <text evidence="5">The sequence shown here is derived from an EMBL/GenBank/DDBJ whole genome shotgun (WGS) entry which is preliminary data.</text>
</comment>
<dbReference type="GO" id="GO:0048471">
    <property type="term" value="C:perinuclear region of cytoplasm"/>
    <property type="evidence" value="ECO:0007669"/>
    <property type="project" value="TreeGrafter"/>
</dbReference>
<evidence type="ECO:0000256" key="1">
    <source>
        <dbReference type="ARBA" id="ARBA00022468"/>
    </source>
</evidence>
<protein>
    <submittedName>
        <fullName evidence="5">Nlrc3 protein</fullName>
    </submittedName>
</protein>
<dbReference type="Proteomes" id="UP000649617">
    <property type="component" value="Unassembled WGS sequence"/>
</dbReference>
<dbReference type="PANTHER" id="PTHR24113">
    <property type="entry name" value="RAN GTPASE-ACTIVATING PROTEIN 1"/>
    <property type="match status" value="1"/>
</dbReference>
<feature type="non-terminal residue" evidence="5">
    <location>
        <position position="509"/>
    </location>
</feature>
<evidence type="ECO:0000256" key="2">
    <source>
        <dbReference type="ARBA" id="ARBA00022614"/>
    </source>
</evidence>
<evidence type="ECO:0000313" key="5">
    <source>
        <dbReference type="EMBL" id="CAE7669851.1"/>
    </source>
</evidence>
<proteinExistence type="predicted"/>